<keyword evidence="6 7" id="KW-0472">Membrane</keyword>
<proteinExistence type="predicted"/>
<feature type="transmembrane region" description="Helical" evidence="7">
    <location>
        <begin position="131"/>
        <end position="153"/>
    </location>
</feature>
<evidence type="ECO:0000313" key="10">
    <source>
        <dbReference type="Proteomes" id="UP000267341"/>
    </source>
</evidence>
<protein>
    <submittedName>
        <fullName evidence="9">MFS family arabinose efflux permease</fullName>
    </submittedName>
</protein>
<comment type="subcellular location">
    <subcellularLocation>
        <location evidence="1">Membrane</location>
        <topology evidence="1">Multi-pass membrane protein</topology>
    </subcellularLocation>
</comment>
<accession>A0ABX9RWI9</accession>
<dbReference type="PANTHER" id="PTHR42718:SF9">
    <property type="entry name" value="MAJOR FACILITATOR SUPERFAMILY MULTIDRUG TRANSPORTER MFSC"/>
    <property type="match status" value="1"/>
</dbReference>
<evidence type="ECO:0000256" key="3">
    <source>
        <dbReference type="ARBA" id="ARBA00022475"/>
    </source>
</evidence>
<feature type="transmembrane region" description="Helical" evidence="7">
    <location>
        <begin position="235"/>
        <end position="257"/>
    </location>
</feature>
<dbReference type="PROSITE" id="PS50850">
    <property type="entry name" value="MFS"/>
    <property type="match status" value="1"/>
</dbReference>
<keyword evidence="10" id="KW-1185">Reference proteome</keyword>
<keyword evidence="3" id="KW-1003">Cell membrane</keyword>
<feature type="transmembrane region" description="Helical" evidence="7">
    <location>
        <begin position="73"/>
        <end position="92"/>
    </location>
</feature>
<evidence type="ECO:0000259" key="8">
    <source>
        <dbReference type="PROSITE" id="PS50850"/>
    </source>
</evidence>
<dbReference type="PANTHER" id="PTHR42718">
    <property type="entry name" value="MAJOR FACILITATOR SUPERFAMILY MULTIDRUG TRANSPORTER MFSC"/>
    <property type="match status" value="1"/>
</dbReference>
<dbReference type="Gene3D" id="1.20.1250.20">
    <property type="entry name" value="MFS general substrate transporter like domains"/>
    <property type="match status" value="1"/>
</dbReference>
<feature type="transmembrane region" description="Helical" evidence="7">
    <location>
        <begin position="45"/>
        <end position="64"/>
    </location>
</feature>
<dbReference type="Pfam" id="PF07690">
    <property type="entry name" value="MFS_1"/>
    <property type="match status" value="1"/>
</dbReference>
<dbReference type="SUPFAM" id="SSF103473">
    <property type="entry name" value="MFS general substrate transporter"/>
    <property type="match status" value="1"/>
</dbReference>
<comment type="caution">
    <text evidence="9">The sequence shown here is derived from an EMBL/GenBank/DDBJ whole genome shotgun (WGS) entry which is preliminary data.</text>
</comment>
<keyword evidence="5 7" id="KW-1133">Transmembrane helix</keyword>
<evidence type="ECO:0000256" key="5">
    <source>
        <dbReference type="ARBA" id="ARBA00022989"/>
    </source>
</evidence>
<sequence length="401" mass="43103">MTYRSKVAVIFLLGFFLDLINMFIASVAWPAMSHSLQATVAGLAWVNNGYIIGLTLAIPLSAWLTRHLGAKRVFLLSLLVFSLGAVASGFAGSLATLVTWRIVQGAGGGLLIPVGQALAWQLYKPHERARLSAAVMLVGLLAPALSPAAGGLLVETLSWRWVFFASVPLSLITLLLAGCWLKPGKNASGPRPLLRLSLLRDPLLRFAMLIYLCVPGIFIGVSVVSMFWLQTIIGLSPAAAGALMLPWSLASFLAITTTGRYFNRLGPRPLIIAGCLLQALGMLALLVSDNHALLVVAFTLMGAGGSLCSSTAQTSAFMYINHHDMTDASALWNLNRQLSFCLGVSLLTLTFDRLAAFLPMAVACSWTFALAATLTLIPLLFCLRLDNRAVIQHITTERERV</sequence>
<name>A0ABX9RWI9_9ENTR</name>
<dbReference type="Proteomes" id="UP000267341">
    <property type="component" value="Unassembled WGS sequence"/>
</dbReference>
<evidence type="ECO:0000256" key="4">
    <source>
        <dbReference type="ARBA" id="ARBA00022692"/>
    </source>
</evidence>
<evidence type="ECO:0000313" key="9">
    <source>
        <dbReference type="EMBL" id="RKR54361.1"/>
    </source>
</evidence>
<keyword evidence="4 7" id="KW-0812">Transmembrane</keyword>
<feature type="transmembrane region" description="Helical" evidence="7">
    <location>
        <begin position="269"/>
        <end position="287"/>
    </location>
</feature>
<dbReference type="RefSeq" id="WP_120816803.1">
    <property type="nucleotide sequence ID" value="NZ_RBIZ01000004.1"/>
</dbReference>
<dbReference type="GeneID" id="66904523"/>
<dbReference type="InterPro" id="IPR020846">
    <property type="entry name" value="MFS_dom"/>
</dbReference>
<keyword evidence="2" id="KW-0813">Transport</keyword>
<feature type="transmembrane region" description="Helical" evidence="7">
    <location>
        <begin position="202"/>
        <end position="229"/>
    </location>
</feature>
<feature type="transmembrane region" description="Helical" evidence="7">
    <location>
        <begin position="357"/>
        <end position="383"/>
    </location>
</feature>
<organism evidence="9 10">
    <name type="scientific">Yokenella regensburgei</name>
    <dbReference type="NCBI Taxonomy" id="158877"/>
    <lineage>
        <taxon>Bacteria</taxon>
        <taxon>Pseudomonadati</taxon>
        <taxon>Pseudomonadota</taxon>
        <taxon>Gammaproteobacteria</taxon>
        <taxon>Enterobacterales</taxon>
        <taxon>Enterobacteriaceae</taxon>
        <taxon>Yokenella</taxon>
    </lineage>
</organism>
<feature type="transmembrane region" description="Helical" evidence="7">
    <location>
        <begin position="293"/>
        <end position="320"/>
    </location>
</feature>
<feature type="domain" description="Major facilitator superfamily (MFS) profile" evidence="8">
    <location>
        <begin position="7"/>
        <end position="390"/>
    </location>
</feature>
<evidence type="ECO:0000256" key="7">
    <source>
        <dbReference type="SAM" id="Phobius"/>
    </source>
</evidence>
<evidence type="ECO:0000256" key="1">
    <source>
        <dbReference type="ARBA" id="ARBA00004141"/>
    </source>
</evidence>
<dbReference type="EMBL" id="RBIZ01000004">
    <property type="protein sequence ID" value="RKR54361.1"/>
    <property type="molecule type" value="Genomic_DNA"/>
</dbReference>
<gene>
    <name evidence="9" type="ORF">C7387_2517</name>
</gene>
<dbReference type="InterPro" id="IPR036259">
    <property type="entry name" value="MFS_trans_sf"/>
</dbReference>
<feature type="transmembrane region" description="Helical" evidence="7">
    <location>
        <begin position="159"/>
        <end position="181"/>
    </location>
</feature>
<dbReference type="InterPro" id="IPR011701">
    <property type="entry name" value="MFS"/>
</dbReference>
<reference evidence="9 10" key="1">
    <citation type="submission" date="2018-10" db="EMBL/GenBank/DDBJ databases">
        <title>Genomic Encyclopedia of Type Strains, Phase IV (KMG-IV): sequencing the most valuable type-strain genomes for metagenomic binning, comparative biology and taxonomic classification.</title>
        <authorList>
            <person name="Goeker M."/>
        </authorList>
    </citation>
    <scope>NUCLEOTIDE SEQUENCE [LARGE SCALE GENOMIC DNA]</scope>
    <source>
        <strain evidence="9 10">DSM 5079</strain>
    </source>
</reference>
<evidence type="ECO:0000256" key="6">
    <source>
        <dbReference type="ARBA" id="ARBA00023136"/>
    </source>
</evidence>
<evidence type="ECO:0000256" key="2">
    <source>
        <dbReference type="ARBA" id="ARBA00022448"/>
    </source>
</evidence>